<reference evidence="1 2" key="1">
    <citation type="submission" date="2015-10" db="EMBL/GenBank/DDBJ databases">
        <title>Draft genome sequence of Streptomyces caeruleatus NRRL B-24802, type strain for the species Streptomyces caeruleatus.</title>
        <authorList>
            <person name="Ruckert C."/>
            <person name="Winkler A."/>
            <person name="Kalinowski J."/>
            <person name="Kampfer P."/>
            <person name="Glaeser S."/>
        </authorList>
    </citation>
    <scope>NUCLEOTIDE SEQUENCE [LARGE SCALE GENOMIC DNA]</scope>
    <source>
        <strain evidence="1 2">NRRL B-24802</strain>
    </source>
</reference>
<dbReference type="SUPFAM" id="SSF53649">
    <property type="entry name" value="Alkaline phosphatase-like"/>
    <property type="match status" value="1"/>
</dbReference>
<dbReference type="AlphaFoldDB" id="A0A117RMS6"/>
<dbReference type="STRING" id="661399.AQJ67_25675"/>
<keyword evidence="2" id="KW-1185">Reference proteome</keyword>
<dbReference type="InterPro" id="IPR017850">
    <property type="entry name" value="Alkaline_phosphatase_core_sf"/>
</dbReference>
<protein>
    <submittedName>
        <fullName evidence="1">Nucleotide pyrophosphatase</fullName>
    </submittedName>
</protein>
<evidence type="ECO:0000313" key="1">
    <source>
        <dbReference type="EMBL" id="KUN99375.1"/>
    </source>
</evidence>
<dbReference type="Proteomes" id="UP000053429">
    <property type="component" value="Unassembled WGS sequence"/>
</dbReference>
<name>A0A117RMS6_9ACTN</name>
<dbReference type="InterPro" id="IPR002591">
    <property type="entry name" value="Phosphodiest/P_Trfase"/>
</dbReference>
<proteinExistence type="predicted"/>
<evidence type="ECO:0000313" key="2">
    <source>
        <dbReference type="Proteomes" id="UP000053429"/>
    </source>
</evidence>
<dbReference type="EMBL" id="LMWY01000032">
    <property type="protein sequence ID" value="KUN99375.1"/>
    <property type="molecule type" value="Genomic_DNA"/>
</dbReference>
<comment type="caution">
    <text evidence="1">The sequence shown here is derived from an EMBL/GenBank/DDBJ whole genome shotgun (WGS) entry which is preliminary data.</text>
</comment>
<organism evidence="1 2">
    <name type="scientific">Streptomyces caeruleatus</name>
    <dbReference type="NCBI Taxonomy" id="661399"/>
    <lineage>
        <taxon>Bacteria</taxon>
        <taxon>Bacillati</taxon>
        <taxon>Actinomycetota</taxon>
        <taxon>Actinomycetes</taxon>
        <taxon>Kitasatosporales</taxon>
        <taxon>Streptomycetaceae</taxon>
        <taxon>Streptomyces</taxon>
    </lineage>
</organism>
<accession>A0A117RMS6</accession>
<dbReference type="Pfam" id="PF01663">
    <property type="entry name" value="Phosphodiest"/>
    <property type="match status" value="2"/>
</dbReference>
<sequence>MTVYWVVWDAGAHWVVDRLEREGALPNVSRMRERGVFTAARPARPNCQTPPSLATLFTGTWPAEHRVTGFTVPGAGEGVASHVSGFSPGFPAMPTVWEAMSENDLTSALVHAPWVFGADDHVGPHIDGAVEAYSDRLTRHALRVLDPGPGEQPWDIGGHRVDALVERAPDGTERVRLIGGERPLLLDPDQGWRPFELDRRHGTWVRCVRAGGQLLLVHTGVWRTRTAGRNAKTLHRLAQCPPFAGEGVGPLYRRAAFGPRLAEGGDGSAEEVFLSSVECVAQSFGAAADAVLETHDADLVVVYLPMTDDVGHEFLGWCDERSAAHRPDLAARVWSYVRRCYRWSDAILGRVLDRAGAEDTVVLGADHGMVGSTHLVHLNDQLVRAGLAVRDAAGELDPAGSQVFYHPANNGSLWPGERTAGDPVRARQAMARARAALCAVTDPETGRPVVAGFLDGDGEPLTDPTADAPAAPAVTYVALADDYQPSSQLVGEGPVVRRVAKTGAHVVNTGDSRLHAIHAAIGPGIRPGRAPGVLDNTLPAALVLGQLGLGTDAERLYDSGPFEPTDEG</sequence>
<dbReference type="RefSeq" id="WP_062721530.1">
    <property type="nucleotide sequence ID" value="NZ_KQ948931.1"/>
</dbReference>
<gene>
    <name evidence="1" type="ORF">AQJ67_25675</name>
</gene>
<dbReference type="Gene3D" id="3.40.720.10">
    <property type="entry name" value="Alkaline Phosphatase, subunit A"/>
    <property type="match status" value="2"/>
</dbReference>